<dbReference type="Proteomes" id="UP000332933">
    <property type="component" value="Unassembled WGS sequence"/>
</dbReference>
<gene>
    <name evidence="2" type="primary">Aste57867_25262</name>
    <name evidence="1" type="ORF">As57867_025184</name>
    <name evidence="2" type="ORF">ASTE57867_25262</name>
</gene>
<dbReference type="Gene3D" id="3.10.20.90">
    <property type="entry name" value="Phosphatidylinositol 3-kinase Catalytic Subunit, Chain A, domain 1"/>
    <property type="match status" value="1"/>
</dbReference>
<dbReference type="EMBL" id="VJMH01007511">
    <property type="protein sequence ID" value="KAF0682625.1"/>
    <property type="molecule type" value="Genomic_DNA"/>
</dbReference>
<organism evidence="2 3">
    <name type="scientific">Aphanomyces stellatus</name>
    <dbReference type="NCBI Taxonomy" id="120398"/>
    <lineage>
        <taxon>Eukaryota</taxon>
        <taxon>Sar</taxon>
        <taxon>Stramenopiles</taxon>
        <taxon>Oomycota</taxon>
        <taxon>Saprolegniomycetes</taxon>
        <taxon>Saprolegniales</taxon>
        <taxon>Verrucalvaceae</taxon>
        <taxon>Aphanomyces</taxon>
    </lineage>
</organism>
<evidence type="ECO:0000313" key="1">
    <source>
        <dbReference type="EMBL" id="KAF0682625.1"/>
    </source>
</evidence>
<accession>A0A485LSR9</accession>
<evidence type="ECO:0000313" key="2">
    <source>
        <dbReference type="EMBL" id="VFU01888.1"/>
    </source>
</evidence>
<dbReference type="AlphaFoldDB" id="A0A485LSR9"/>
<name>A0A485LSR9_9STRA</name>
<evidence type="ECO:0000313" key="3">
    <source>
        <dbReference type="Proteomes" id="UP000332933"/>
    </source>
</evidence>
<dbReference type="OrthoDB" id="1305878at2759"/>
<protein>
    <submittedName>
        <fullName evidence="2">Aste57867_25262 protein</fullName>
    </submittedName>
</protein>
<reference evidence="2 3" key="1">
    <citation type="submission" date="2019-03" db="EMBL/GenBank/DDBJ databases">
        <authorList>
            <person name="Gaulin E."/>
            <person name="Dumas B."/>
        </authorList>
    </citation>
    <scope>NUCLEOTIDE SEQUENCE [LARGE SCALE GENOMIC DNA]</scope>
    <source>
        <strain evidence="2">CBS 568.67</strain>
    </source>
</reference>
<sequence>MEGLVRKLFPQLDPQDKTDEETFYAKIKFKPRNGSAVTNGKDAKFKRLKGPPVKMILRPVMSTLQATGPPPRTKDITFAWKLPDKHRVSDLKLCLRKMLGKKNVRVVLGQLQIRCKDKILGKEHSLQFIQRTMWKKATPIEMEYRRVDDSTSTLDAYGPDAPGFNERDI</sequence>
<reference evidence="1" key="2">
    <citation type="submission" date="2019-06" db="EMBL/GenBank/DDBJ databases">
        <title>Genomics analysis of Aphanomyces spp. identifies a new class of oomycete effector associated with host adaptation.</title>
        <authorList>
            <person name="Gaulin E."/>
        </authorList>
    </citation>
    <scope>NUCLEOTIDE SEQUENCE</scope>
    <source>
        <strain evidence="1">CBS 578.67</strain>
    </source>
</reference>
<dbReference type="EMBL" id="CAADRA010007537">
    <property type="protein sequence ID" value="VFU01888.1"/>
    <property type="molecule type" value="Genomic_DNA"/>
</dbReference>
<proteinExistence type="predicted"/>
<keyword evidence="3" id="KW-1185">Reference proteome</keyword>